<dbReference type="FunFam" id="3.10.120.10:FF:000002">
    <property type="entry name" value="Cytochrome b5 type B"/>
    <property type="match status" value="1"/>
</dbReference>
<evidence type="ECO:0000256" key="11">
    <source>
        <dbReference type="ARBA" id="ARBA00037877"/>
    </source>
</evidence>
<evidence type="ECO:0000256" key="7">
    <source>
        <dbReference type="ARBA" id="ARBA00022848"/>
    </source>
</evidence>
<dbReference type="GO" id="GO:0046872">
    <property type="term" value="F:metal ion binding"/>
    <property type="evidence" value="ECO:0007669"/>
    <property type="project" value="UniProtKB-UniRule"/>
</dbReference>
<dbReference type="PANTHER" id="PTHR19359">
    <property type="entry name" value="CYTOCHROME B5"/>
    <property type="match status" value="1"/>
</dbReference>
<evidence type="ECO:0000256" key="14">
    <source>
        <dbReference type="RuleBase" id="RU362121"/>
    </source>
</evidence>
<organism evidence="17">
    <name type="scientific">Fopius arisanus</name>
    <dbReference type="NCBI Taxonomy" id="64838"/>
    <lineage>
        <taxon>Eukaryota</taxon>
        <taxon>Metazoa</taxon>
        <taxon>Ecdysozoa</taxon>
        <taxon>Arthropoda</taxon>
        <taxon>Hexapoda</taxon>
        <taxon>Insecta</taxon>
        <taxon>Pterygota</taxon>
        <taxon>Neoptera</taxon>
        <taxon>Endopterygota</taxon>
        <taxon>Hymenoptera</taxon>
        <taxon>Apocrita</taxon>
        <taxon>Ichneumonoidea</taxon>
        <taxon>Braconidae</taxon>
        <taxon>Opiinae</taxon>
        <taxon>Fopius</taxon>
    </lineage>
</organism>
<evidence type="ECO:0000256" key="15">
    <source>
        <dbReference type="SAM" id="MobiDB-lite"/>
    </source>
</evidence>
<comment type="similarity">
    <text evidence="12 14">Belongs to the cytochrome b5 family.</text>
</comment>
<keyword evidence="4 14" id="KW-0812">Transmembrane</keyword>
<dbReference type="GO" id="GO:0020037">
    <property type="term" value="F:heme binding"/>
    <property type="evidence" value="ECO:0007669"/>
    <property type="project" value="UniProtKB-UniRule"/>
</dbReference>
<gene>
    <name evidence="17" type="primary">Cytb5</name>
    <name evidence="17" type="ORF">g.26060</name>
</gene>
<reference evidence="17" key="1">
    <citation type="submission" date="2015-01" db="EMBL/GenBank/DDBJ databases">
        <title>Transcriptome Assembly of Fopius arisanus.</title>
        <authorList>
            <person name="Geib S."/>
        </authorList>
    </citation>
    <scope>NUCLEOTIDE SEQUENCE</scope>
</reference>
<accession>A0A0C9Q8R9</accession>
<dbReference type="Pfam" id="PF00173">
    <property type="entry name" value="Cyt-b5"/>
    <property type="match status" value="1"/>
</dbReference>
<evidence type="ECO:0000256" key="8">
    <source>
        <dbReference type="ARBA" id="ARBA00022982"/>
    </source>
</evidence>
<evidence type="ECO:0000256" key="2">
    <source>
        <dbReference type="ARBA" id="ARBA00022448"/>
    </source>
</evidence>
<feature type="region of interest" description="Disordered" evidence="15">
    <location>
        <begin position="77"/>
        <end position="99"/>
    </location>
</feature>
<evidence type="ECO:0000256" key="12">
    <source>
        <dbReference type="ARBA" id="ARBA00038168"/>
    </source>
</evidence>
<evidence type="ECO:0000256" key="9">
    <source>
        <dbReference type="ARBA" id="ARBA00023004"/>
    </source>
</evidence>
<dbReference type="InterPro" id="IPR001199">
    <property type="entry name" value="Cyt_B5-like_heme/steroid-bd"/>
</dbReference>
<dbReference type="EMBL" id="GBYB01010653">
    <property type="protein sequence ID" value="JAG80420.1"/>
    <property type="molecule type" value="Transcribed_RNA"/>
</dbReference>
<dbReference type="InterPro" id="IPR050668">
    <property type="entry name" value="Cytochrome_b5"/>
</dbReference>
<feature type="domain" description="Cytochrome b5 heme-binding" evidence="16">
    <location>
        <begin position="2"/>
        <end position="78"/>
    </location>
</feature>
<evidence type="ECO:0000256" key="3">
    <source>
        <dbReference type="ARBA" id="ARBA00022617"/>
    </source>
</evidence>
<dbReference type="Gene3D" id="3.10.120.10">
    <property type="entry name" value="Cytochrome b5-like heme/steroid binding domain"/>
    <property type="match status" value="1"/>
</dbReference>
<dbReference type="PRINTS" id="PR00363">
    <property type="entry name" value="CYTOCHROMEB5"/>
</dbReference>
<dbReference type="InterPro" id="IPR018506">
    <property type="entry name" value="Cyt_B5_heme-BS"/>
</dbReference>
<evidence type="ECO:0000256" key="13">
    <source>
        <dbReference type="ARBA" id="ARBA00039806"/>
    </source>
</evidence>
<evidence type="ECO:0000256" key="10">
    <source>
        <dbReference type="ARBA" id="ARBA00023136"/>
    </source>
</evidence>
<proteinExistence type="inferred from homology"/>
<keyword evidence="5 14" id="KW-0479">Metal-binding</keyword>
<dbReference type="AlphaFoldDB" id="A0A0C9Q8R9"/>
<dbReference type="PANTHER" id="PTHR19359:SF150">
    <property type="entry name" value="CYTOCHROME B5"/>
    <property type="match status" value="1"/>
</dbReference>
<name>A0A0C9Q8R9_9HYME</name>
<sequence length="135" mass="15080">MVTLYSADEVARHNNENDIWLIMNGGVYDVTKFLKEHPGGEEVLLTLAGQDGTTCFDDIGHTTEAIQLRETLKIGEVGGDGVTSTENPGPNTSRNDNTHNTQWMIEPEKQKPSPLLPISVGIFAVFYILFFYYWS</sequence>
<comment type="subcellular location">
    <subcellularLocation>
        <location evidence="1">Endoplasmic reticulum membrane</location>
        <topology evidence="1">Single-pass membrane protein</topology>
        <orientation evidence="1">Cytoplasmic side</orientation>
    </subcellularLocation>
    <subcellularLocation>
        <location evidence="11">Microsome membrane</location>
        <topology evidence="11">Single-pass membrane protein</topology>
        <orientation evidence="11">Cytoplasmic side</orientation>
    </subcellularLocation>
</comment>
<evidence type="ECO:0000256" key="6">
    <source>
        <dbReference type="ARBA" id="ARBA00022824"/>
    </source>
</evidence>
<evidence type="ECO:0000259" key="16">
    <source>
        <dbReference type="PROSITE" id="PS50255"/>
    </source>
</evidence>
<evidence type="ECO:0000256" key="1">
    <source>
        <dbReference type="ARBA" id="ARBA00004131"/>
    </source>
</evidence>
<keyword evidence="10 14" id="KW-0472">Membrane</keyword>
<keyword evidence="9 14" id="KW-0408">Iron</keyword>
<keyword evidence="14" id="KW-1133">Transmembrane helix</keyword>
<protein>
    <recommendedName>
        <fullName evidence="13">Cytochrome b5</fullName>
    </recommendedName>
</protein>
<keyword evidence="3 14" id="KW-0349">Heme</keyword>
<keyword evidence="2" id="KW-0813">Transport</keyword>
<keyword evidence="7" id="KW-0492">Microsome</keyword>
<keyword evidence="8" id="KW-0249">Electron transport</keyword>
<dbReference type="SMART" id="SM01117">
    <property type="entry name" value="Cyt-b5"/>
    <property type="match status" value="1"/>
</dbReference>
<evidence type="ECO:0000313" key="17">
    <source>
        <dbReference type="EMBL" id="JAG80420.1"/>
    </source>
</evidence>
<feature type="transmembrane region" description="Helical" evidence="14">
    <location>
        <begin position="114"/>
        <end position="134"/>
    </location>
</feature>
<dbReference type="PROSITE" id="PS50255">
    <property type="entry name" value="CYTOCHROME_B5_2"/>
    <property type="match status" value="1"/>
</dbReference>
<dbReference type="SUPFAM" id="SSF55856">
    <property type="entry name" value="Cytochrome b5-like heme/steroid binding domain"/>
    <property type="match status" value="1"/>
</dbReference>
<dbReference type="GO" id="GO:0005789">
    <property type="term" value="C:endoplasmic reticulum membrane"/>
    <property type="evidence" value="ECO:0007669"/>
    <property type="project" value="UniProtKB-SubCell"/>
</dbReference>
<dbReference type="InterPro" id="IPR036400">
    <property type="entry name" value="Cyt_B5-like_heme/steroid_sf"/>
</dbReference>
<feature type="compositionally biased region" description="Polar residues" evidence="15">
    <location>
        <begin position="82"/>
        <end position="99"/>
    </location>
</feature>
<dbReference type="PROSITE" id="PS00191">
    <property type="entry name" value="CYTOCHROME_B5_1"/>
    <property type="match status" value="1"/>
</dbReference>
<keyword evidence="6" id="KW-0256">Endoplasmic reticulum</keyword>
<evidence type="ECO:0000256" key="4">
    <source>
        <dbReference type="ARBA" id="ARBA00022692"/>
    </source>
</evidence>
<evidence type="ECO:0000256" key="5">
    <source>
        <dbReference type="ARBA" id="ARBA00022723"/>
    </source>
</evidence>